<dbReference type="EMBL" id="WWCV01000072">
    <property type="protein sequence ID" value="MYN20352.1"/>
    <property type="molecule type" value="Genomic_DNA"/>
</dbReference>
<proteinExistence type="predicted"/>
<gene>
    <name evidence="1" type="ORF">GTP81_26785</name>
</gene>
<comment type="caution">
    <text evidence="1">The sequence shown here is derived from an EMBL/GenBank/DDBJ whole genome shotgun (WGS) entry which is preliminary data.</text>
</comment>
<dbReference type="InterPro" id="IPR014057">
    <property type="entry name" value="HI1420"/>
</dbReference>
<accession>A0A845HLZ0</accession>
<dbReference type="Pfam" id="PF21716">
    <property type="entry name" value="dnstrm_HI1420"/>
    <property type="match status" value="1"/>
</dbReference>
<organism evidence="1 2">
    <name type="scientific">Duganella vulcania</name>
    <dbReference type="NCBI Taxonomy" id="2692166"/>
    <lineage>
        <taxon>Bacteria</taxon>
        <taxon>Pseudomonadati</taxon>
        <taxon>Pseudomonadota</taxon>
        <taxon>Betaproteobacteria</taxon>
        <taxon>Burkholderiales</taxon>
        <taxon>Oxalobacteraceae</taxon>
        <taxon>Telluria group</taxon>
        <taxon>Duganella</taxon>
    </lineage>
</organism>
<protein>
    <submittedName>
        <fullName evidence="1">Transcriptional regulator</fullName>
    </submittedName>
</protein>
<name>A0A845HLZ0_9BURK</name>
<dbReference type="Proteomes" id="UP000484875">
    <property type="component" value="Unassembled WGS sequence"/>
</dbReference>
<reference evidence="1 2" key="1">
    <citation type="submission" date="2019-12" db="EMBL/GenBank/DDBJ databases">
        <title>Novel species isolated from a subtropical stream in China.</title>
        <authorList>
            <person name="Lu H."/>
        </authorList>
    </citation>
    <scope>NUCLEOTIDE SEQUENCE [LARGE SCALE GENOMIC DNA]</scope>
    <source>
        <strain evidence="1 2">FT107W</strain>
    </source>
</reference>
<sequence length="84" mass="8765">MAEKFSPYDPAQALGSREAIEIFMADAFETGDAAHIAAALDVVAKAQGLTQLVGEPSLKTTLALIKSFGLRLTIAATADATQSR</sequence>
<dbReference type="RefSeq" id="WP_161092684.1">
    <property type="nucleotide sequence ID" value="NZ_WWCV01000072.1"/>
</dbReference>
<keyword evidence="2" id="KW-1185">Reference proteome</keyword>
<dbReference type="AlphaFoldDB" id="A0A845HLZ0"/>
<evidence type="ECO:0000313" key="2">
    <source>
        <dbReference type="Proteomes" id="UP000484875"/>
    </source>
</evidence>
<evidence type="ECO:0000313" key="1">
    <source>
        <dbReference type="EMBL" id="MYN20352.1"/>
    </source>
</evidence>